<organism evidence="2 3">
    <name type="scientific">Coffea arabica</name>
    <name type="common">Arabian coffee</name>
    <dbReference type="NCBI Taxonomy" id="13443"/>
    <lineage>
        <taxon>Eukaryota</taxon>
        <taxon>Viridiplantae</taxon>
        <taxon>Streptophyta</taxon>
        <taxon>Embryophyta</taxon>
        <taxon>Tracheophyta</taxon>
        <taxon>Spermatophyta</taxon>
        <taxon>Magnoliopsida</taxon>
        <taxon>eudicotyledons</taxon>
        <taxon>Gunneridae</taxon>
        <taxon>Pentapetalae</taxon>
        <taxon>asterids</taxon>
        <taxon>lamiids</taxon>
        <taxon>Gentianales</taxon>
        <taxon>Rubiaceae</taxon>
        <taxon>Ixoroideae</taxon>
        <taxon>Gardenieae complex</taxon>
        <taxon>Bertiereae - Coffeeae clade</taxon>
        <taxon>Coffeeae</taxon>
        <taxon>Coffea</taxon>
    </lineage>
</organism>
<feature type="region of interest" description="Disordered" evidence="1">
    <location>
        <begin position="158"/>
        <end position="192"/>
    </location>
</feature>
<proteinExistence type="predicted"/>
<evidence type="ECO:0000313" key="2">
    <source>
        <dbReference type="Proteomes" id="UP001652660"/>
    </source>
</evidence>
<feature type="compositionally biased region" description="Acidic residues" evidence="1">
    <location>
        <begin position="354"/>
        <end position="366"/>
    </location>
</feature>
<feature type="compositionally biased region" description="Polar residues" evidence="1">
    <location>
        <begin position="344"/>
        <end position="353"/>
    </location>
</feature>
<sequence>MRQEISEPVDTNRGGLHQLNLSGYLGRNWTDFHKGWIGYWNAHTTAEVLGVPIDTFKPSNTYLEWYHNHTILYITPPIQQHAQHDQMLYGVSGQFKYLMGTMQHVGQQSHEAFQLEDTGGHFHSCFATIVDGAYGSMQYLQRFDRMVVGDFNSFNHNPSVPQEIPEPNRVRSVPTQGGPSSSRSRRRRHGLQDEVIGEQTIQHTEAPDINAMPPIQNISAFSPQVTSFPYSSHIGLDATPLSQFPTFGAHPTPSSYYPAFGGQYPSSSHEPPVGDAITVAASSSASELHPIFTLRSGMGGTSPILDLLDYYSLGQPMTVPTSIQPVCTTGYGHSGDFVTYRSQNDCDSSTTADSVEEEDAGLDDASIDVAPPIDAPQEPIVLRERCRRQPKRFCCPSTTPGDKGRGKRRTRR</sequence>
<evidence type="ECO:0000256" key="1">
    <source>
        <dbReference type="SAM" id="MobiDB-lite"/>
    </source>
</evidence>
<evidence type="ECO:0000313" key="3">
    <source>
        <dbReference type="RefSeq" id="XP_071904991.1"/>
    </source>
</evidence>
<name>A0ABM4UCI7_COFAR</name>
<feature type="region of interest" description="Disordered" evidence="1">
    <location>
        <begin position="344"/>
        <end position="378"/>
    </location>
</feature>
<dbReference type="Proteomes" id="UP001652660">
    <property type="component" value="Chromosome 5e"/>
</dbReference>
<keyword evidence="2" id="KW-1185">Reference proteome</keyword>
<accession>A0ABM4UCI7</accession>
<dbReference type="GeneID" id="140006643"/>
<gene>
    <name evidence="3" type="primary">LOC140006643</name>
</gene>
<dbReference type="RefSeq" id="XP_071904991.1">
    <property type="nucleotide sequence ID" value="XM_072048890.1"/>
</dbReference>
<feature type="region of interest" description="Disordered" evidence="1">
    <location>
        <begin position="391"/>
        <end position="412"/>
    </location>
</feature>
<protein>
    <submittedName>
        <fullName evidence="3">Uncharacterized protein</fullName>
    </submittedName>
</protein>
<reference evidence="3" key="1">
    <citation type="submission" date="2025-08" db="UniProtKB">
        <authorList>
            <consortium name="RefSeq"/>
        </authorList>
    </citation>
    <scope>IDENTIFICATION</scope>
    <source>
        <tissue evidence="3">Leaves</tissue>
    </source>
</reference>